<dbReference type="OrthoDB" id="425977at2759"/>
<reference evidence="3" key="1">
    <citation type="submission" date="2021-02" db="EMBL/GenBank/DDBJ databases">
        <authorList>
            <person name="Dougan E. K."/>
            <person name="Rhodes N."/>
            <person name="Thang M."/>
            <person name="Chan C."/>
        </authorList>
    </citation>
    <scope>NUCLEOTIDE SEQUENCE</scope>
</reference>
<feature type="region of interest" description="Disordered" evidence="1">
    <location>
        <begin position="1305"/>
        <end position="1362"/>
    </location>
</feature>
<feature type="compositionally biased region" description="Polar residues" evidence="1">
    <location>
        <begin position="538"/>
        <end position="563"/>
    </location>
</feature>
<evidence type="ECO:0000313" key="4">
    <source>
        <dbReference type="Proteomes" id="UP000601435"/>
    </source>
</evidence>
<feature type="compositionally biased region" description="Polar residues" evidence="1">
    <location>
        <begin position="711"/>
        <end position="721"/>
    </location>
</feature>
<gene>
    <name evidence="3" type="ORF">SNEC2469_LOCUS15930</name>
</gene>
<feature type="compositionally biased region" description="Low complexity" evidence="1">
    <location>
        <begin position="723"/>
        <end position="732"/>
    </location>
</feature>
<protein>
    <recommendedName>
        <fullName evidence="2">Reverse transcriptase domain-containing protein</fullName>
    </recommendedName>
</protein>
<evidence type="ECO:0000256" key="1">
    <source>
        <dbReference type="SAM" id="MobiDB-lite"/>
    </source>
</evidence>
<name>A0A812U5F4_9DINO</name>
<feature type="compositionally biased region" description="Low complexity" evidence="1">
    <location>
        <begin position="994"/>
        <end position="1022"/>
    </location>
</feature>
<comment type="caution">
    <text evidence="3">The sequence shown here is derived from an EMBL/GenBank/DDBJ whole genome shotgun (WGS) entry which is preliminary data.</text>
</comment>
<dbReference type="PROSITE" id="PS50878">
    <property type="entry name" value="RT_POL"/>
    <property type="match status" value="1"/>
</dbReference>
<proteinExistence type="predicted"/>
<evidence type="ECO:0000259" key="2">
    <source>
        <dbReference type="PROSITE" id="PS50878"/>
    </source>
</evidence>
<accession>A0A812U5F4</accession>
<dbReference type="InterPro" id="IPR000477">
    <property type="entry name" value="RT_dom"/>
</dbReference>
<feature type="region of interest" description="Disordered" evidence="1">
    <location>
        <begin position="953"/>
        <end position="1057"/>
    </location>
</feature>
<feature type="compositionally biased region" description="Basic and acidic residues" evidence="1">
    <location>
        <begin position="609"/>
        <end position="620"/>
    </location>
</feature>
<feature type="compositionally biased region" description="Low complexity" evidence="1">
    <location>
        <begin position="672"/>
        <end position="688"/>
    </location>
</feature>
<feature type="region of interest" description="Disordered" evidence="1">
    <location>
        <begin position="706"/>
        <end position="759"/>
    </location>
</feature>
<dbReference type="Proteomes" id="UP000601435">
    <property type="component" value="Unassembled WGS sequence"/>
</dbReference>
<organism evidence="3 4">
    <name type="scientific">Symbiodinium necroappetens</name>
    <dbReference type="NCBI Taxonomy" id="1628268"/>
    <lineage>
        <taxon>Eukaryota</taxon>
        <taxon>Sar</taxon>
        <taxon>Alveolata</taxon>
        <taxon>Dinophyceae</taxon>
        <taxon>Suessiales</taxon>
        <taxon>Symbiodiniaceae</taxon>
        <taxon>Symbiodinium</taxon>
    </lineage>
</organism>
<feature type="compositionally biased region" description="Polar residues" evidence="1">
    <location>
        <begin position="461"/>
        <end position="470"/>
    </location>
</feature>
<dbReference type="Pfam" id="PF00078">
    <property type="entry name" value="RVT_1"/>
    <property type="match status" value="1"/>
</dbReference>
<sequence>MGGGTAGGMPWEARAWLGLLEAREMQVAGGNTLTSIPQSNGVRQGSPDSPILFSRIVADCLEEATRETQYMLTSAKGPPPPQSGGAFMDDMYIWSHDHAHLQATLASLERRLARHGLLIREDGDHIQPTCWGGALRIGGEAVSCKPFGEVITALGSPLTFGESSAAIVAEMNHRARKAFGKHSRLLCAPSPIRERIKLHQTLVRGSALWGGQSWPVTDGILKAINTTQLLQVRRMMCPNRRPGERWEEWHVRTMRGARVALHQSKILRWSTFQLQHTWDLYGHMARAEAGGRPMLTWKDVSWWEVEKAKPRRERHTHVKFNPLADPERQLVAIAGVGWKELARDFKEWGEKGGQFVERFDVPPGGTPPAPPLPQQQQQGPTLQLRSSNLPAEDTDPDQTEGTAAADKPASSSTAAAATDGPAATDPHQAAAATQPEANTAPTQSSTSHQQQADHGPAGNTPEPQQQTGETGTALGGHANPLPFGEATVPSQQQPAMATQQSQAHSSAATTPPTGTGPTGAQQYQHQQPPAAAAHTQRGVPQTEAQHPASSSHEQPPQRGDSTNPPRPNKGEDTSPPAAGGGTNSAKGGIPPDQELEEAPSKGLSGGPDKPYHEGRGDQRMRGKRFKAAVQQAFAQRGWDKREDQTWKQVAYMVDLYEEDDEEVWAKVLAAGPQRRPRRGQQQQPAPAGDQGGIDWGLLLNLHTLPRGTVGATPTQQHQRPSTAAAQTKHAAAGEPQGDPRRRREASSSTQAPQQHDEDTSMWDGIFHVMLLSHGGATRPLTFPPELFIERGAEAHLRSFPYGVWAGVVMVKNSRRAPSYNDPSRGFYRVRLSRREGGEDPPGYIAVGTAFALFPWGAITNGKPVKWLVHITSTPAQPDSDATELPVGTSYTLERKGGTGGWGLGRLPPKLALQYFYDWGNMRGTGAIYWGLPRTWSLPPIHWEQLTAQLIPSPNQARHPALNPTFDHTQGGQHGPAPNPPPAPPPSPTQPQPQPQQQGEQQPQRGAASTTATSPTQSDTQQTEGEETQLMQRTQLDDSAATSSHGESLFQRPRPRRMPNAAAMVRHWLRKLAAVLSQRSPGDNVHVLLEQASQAVGRSKAEPEACDNGSLAGGPSKKRRIMNSISVARMRLQDLTEEDDVDGLNAHQIRHDLEQATYDLAVGEKLLQHATTNQWGFQVQQSLQGLAQAQAAVQTAISATVQGDLDWHVPGWGQAVVVLMEDAEQLLEEEGQLDFVHPADVAALSEGAQETPPTPLGSWGQQLDELIRNIGGVMAFVTEGHAEVRQLLAAIQVWRAKDRPDEVVEIETQTTDQGEGAPPTDEVQPWKPPLEVEQWPGSIPSSANEGDTQTSEPGFPTDGDLLDALEEYEQQEQREDRKLC</sequence>
<feature type="compositionally biased region" description="Polar residues" evidence="1">
    <location>
        <begin position="1338"/>
        <end position="1351"/>
    </location>
</feature>
<dbReference type="EMBL" id="CAJNJA010025986">
    <property type="protein sequence ID" value="CAE7552733.1"/>
    <property type="molecule type" value="Genomic_DNA"/>
</dbReference>
<evidence type="ECO:0000313" key="3">
    <source>
        <dbReference type="EMBL" id="CAE7552733.1"/>
    </source>
</evidence>
<feature type="region of interest" description="Disordered" evidence="1">
    <location>
        <begin position="672"/>
        <end position="694"/>
    </location>
</feature>
<feature type="domain" description="Reverse transcriptase" evidence="2">
    <location>
        <begin position="1"/>
        <end position="142"/>
    </location>
</feature>
<keyword evidence="4" id="KW-1185">Reference proteome</keyword>
<feature type="compositionally biased region" description="Low complexity" evidence="1">
    <location>
        <begin position="374"/>
        <end position="384"/>
    </location>
</feature>
<feature type="compositionally biased region" description="Pro residues" evidence="1">
    <location>
        <begin position="976"/>
        <end position="993"/>
    </location>
</feature>
<feature type="region of interest" description="Disordered" evidence="1">
    <location>
        <begin position="355"/>
        <end position="627"/>
    </location>
</feature>
<feature type="compositionally biased region" description="Low complexity" evidence="1">
    <location>
        <begin position="489"/>
        <end position="534"/>
    </location>
</feature>
<feature type="region of interest" description="Disordered" evidence="1">
    <location>
        <begin position="1096"/>
        <end position="1116"/>
    </location>
</feature>
<feature type="compositionally biased region" description="Pro residues" evidence="1">
    <location>
        <begin position="364"/>
        <end position="373"/>
    </location>
</feature>
<feature type="compositionally biased region" description="Low complexity" evidence="1">
    <location>
        <begin position="403"/>
        <end position="443"/>
    </location>
</feature>